<dbReference type="EC" id="4.2.99.18" evidence="2"/>
<organism evidence="11 12">
    <name type="scientific">Candidatus Coproplasma excrementigallinarum</name>
    <dbReference type="NCBI Taxonomy" id="2840747"/>
    <lineage>
        <taxon>Bacteria</taxon>
        <taxon>Bacillati</taxon>
        <taxon>Bacillota</taxon>
        <taxon>Clostridia</taxon>
        <taxon>Eubacteriales</taxon>
        <taxon>Candidatus Coproplasma</taxon>
    </lineage>
</organism>
<keyword evidence="4" id="KW-0378">Hydrolase</keyword>
<dbReference type="GO" id="GO:0006284">
    <property type="term" value="P:base-excision repair"/>
    <property type="evidence" value="ECO:0007669"/>
    <property type="project" value="InterPro"/>
</dbReference>
<dbReference type="InterPro" id="IPR003265">
    <property type="entry name" value="HhH-GPD_domain"/>
</dbReference>
<dbReference type="CDD" id="cd00056">
    <property type="entry name" value="ENDO3c"/>
    <property type="match status" value="1"/>
</dbReference>
<evidence type="ECO:0000256" key="9">
    <source>
        <dbReference type="ARBA" id="ARBA00044632"/>
    </source>
</evidence>
<comment type="similarity">
    <text evidence="1">Belongs to the type-1 OGG1 family.</text>
</comment>
<dbReference type="SUPFAM" id="SSF48150">
    <property type="entry name" value="DNA-glycosylase"/>
    <property type="match status" value="1"/>
</dbReference>
<dbReference type="PANTHER" id="PTHR10242">
    <property type="entry name" value="8-OXOGUANINE DNA GLYCOSYLASE"/>
    <property type="match status" value="1"/>
</dbReference>
<evidence type="ECO:0000256" key="2">
    <source>
        <dbReference type="ARBA" id="ARBA00012720"/>
    </source>
</evidence>
<dbReference type="AlphaFoldDB" id="A0A9D1SJD1"/>
<keyword evidence="3" id="KW-0227">DNA damage</keyword>
<dbReference type="InterPro" id="IPR012904">
    <property type="entry name" value="OGG_N"/>
</dbReference>
<reference evidence="11" key="1">
    <citation type="submission" date="2020-10" db="EMBL/GenBank/DDBJ databases">
        <authorList>
            <person name="Gilroy R."/>
        </authorList>
    </citation>
    <scope>NUCLEOTIDE SEQUENCE</scope>
    <source>
        <strain evidence="11">CHK195-12923</strain>
    </source>
</reference>
<comment type="caution">
    <text evidence="11">The sequence shown here is derived from an EMBL/GenBank/DDBJ whole genome shotgun (WGS) entry which is preliminary data.</text>
</comment>
<dbReference type="PANTHER" id="PTHR10242:SF2">
    <property type="entry name" value="N-GLYCOSYLASE_DNA LYASE"/>
    <property type="match status" value="1"/>
</dbReference>
<dbReference type="EMBL" id="DVNE01000059">
    <property type="protein sequence ID" value="HIU62090.1"/>
    <property type="molecule type" value="Genomic_DNA"/>
</dbReference>
<sequence length="274" mass="31572">MAVIEYDAHYFSPKDVLECGQIFRFTPFEEGYKVFSADKACYVYSRGERTIIECDDEDYFYNFFDLGRDYAAINKKAREYNVPLLTRGAELGIGLRLLNQNAEEMIYSFIISQNNNIPRIKGIIERICRELGQERTFMGGKYYTFPTSSALASRPQEFYRALGAGYRDAYLTQTSARIAAEGIERLYALPSPALKKELCGYTGIGPKVADCISLFGFGRRECFPVDTWIEKLYHEDFGGTLKDRKKINEYFCGLFGEDAGYIQQYLFYAKREKM</sequence>
<dbReference type="InterPro" id="IPR011257">
    <property type="entry name" value="DNA_glycosylase"/>
</dbReference>
<dbReference type="SUPFAM" id="SSF55945">
    <property type="entry name" value="TATA-box binding protein-like"/>
    <property type="match status" value="1"/>
</dbReference>
<proteinExistence type="inferred from homology"/>
<keyword evidence="7" id="KW-0511">Multifunctional enzyme</keyword>
<feature type="domain" description="HhH-GPD" evidence="10">
    <location>
        <begin position="111"/>
        <end position="271"/>
    </location>
</feature>
<evidence type="ECO:0000313" key="11">
    <source>
        <dbReference type="EMBL" id="HIU62090.1"/>
    </source>
</evidence>
<evidence type="ECO:0000256" key="4">
    <source>
        <dbReference type="ARBA" id="ARBA00022801"/>
    </source>
</evidence>
<dbReference type="Pfam" id="PF07934">
    <property type="entry name" value="OGG_N"/>
    <property type="match status" value="1"/>
</dbReference>
<dbReference type="GO" id="GO:0140078">
    <property type="term" value="F:class I DNA-(apurinic or apyrimidinic site) endonuclease activity"/>
    <property type="evidence" value="ECO:0007669"/>
    <property type="project" value="UniProtKB-EC"/>
</dbReference>
<reference evidence="11" key="2">
    <citation type="journal article" date="2021" name="PeerJ">
        <title>Extensive microbial diversity within the chicken gut microbiome revealed by metagenomics and culture.</title>
        <authorList>
            <person name="Gilroy R."/>
            <person name="Ravi A."/>
            <person name="Getino M."/>
            <person name="Pursley I."/>
            <person name="Horton D.L."/>
            <person name="Alikhan N.F."/>
            <person name="Baker D."/>
            <person name="Gharbi K."/>
            <person name="Hall N."/>
            <person name="Watson M."/>
            <person name="Adriaenssens E.M."/>
            <person name="Foster-Nyarko E."/>
            <person name="Jarju S."/>
            <person name="Secka A."/>
            <person name="Antonio M."/>
            <person name="Oren A."/>
            <person name="Chaudhuri R.R."/>
            <person name="La Ragione R."/>
            <person name="Hildebrand F."/>
            <person name="Pallen M.J."/>
        </authorList>
    </citation>
    <scope>NUCLEOTIDE SEQUENCE</scope>
    <source>
        <strain evidence="11">CHK195-12923</strain>
    </source>
</reference>
<dbReference type="GO" id="GO:0006289">
    <property type="term" value="P:nucleotide-excision repair"/>
    <property type="evidence" value="ECO:0007669"/>
    <property type="project" value="InterPro"/>
</dbReference>
<evidence type="ECO:0000256" key="8">
    <source>
        <dbReference type="ARBA" id="ARBA00023295"/>
    </source>
</evidence>
<accession>A0A9D1SJD1</accession>
<evidence type="ECO:0000256" key="6">
    <source>
        <dbReference type="ARBA" id="ARBA00023239"/>
    </source>
</evidence>
<evidence type="ECO:0000256" key="5">
    <source>
        <dbReference type="ARBA" id="ARBA00023204"/>
    </source>
</evidence>
<evidence type="ECO:0000313" key="12">
    <source>
        <dbReference type="Proteomes" id="UP000824110"/>
    </source>
</evidence>
<dbReference type="InterPro" id="IPR023170">
    <property type="entry name" value="HhH_base_excis_C"/>
</dbReference>
<dbReference type="Pfam" id="PF00730">
    <property type="entry name" value="HhH-GPD"/>
    <property type="match status" value="1"/>
</dbReference>
<dbReference type="Gene3D" id="1.10.340.30">
    <property type="entry name" value="Hypothetical protein, domain 2"/>
    <property type="match status" value="1"/>
</dbReference>
<evidence type="ECO:0000256" key="3">
    <source>
        <dbReference type="ARBA" id="ARBA00022763"/>
    </source>
</evidence>
<dbReference type="InterPro" id="IPR052054">
    <property type="entry name" value="Oxidative_DNA_repair_enzyme"/>
</dbReference>
<keyword evidence="5" id="KW-0234">DNA repair</keyword>
<keyword evidence="6" id="KW-0456">Lyase</keyword>
<dbReference type="GO" id="GO:0008534">
    <property type="term" value="F:oxidized purine nucleobase lesion DNA N-glycosylase activity"/>
    <property type="evidence" value="ECO:0007669"/>
    <property type="project" value="InterPro"/>
</dbReference>
<dbReference type="SMART" id="SM00478">
    <property type="entry name" value="ENDO3c"/>
    <property type="match status" value="1"/>
</dbReference>
<dbReference type="Gene3D" id="1.10.1670.10">
    <property type="entry name" value="Helix-hairpin-Helix base-excision DNA repair enzymes (C-terminal)"/>
    <property type="match status" value="1"/>
</dbReference>
<protein>
    <recommendedName>
        <fullName evidence="2">DNA-(apurinic or apyrimidinic site) lyase</fullName>
        <ecNumber evidence="2">4.2.99.18</ecNumber>
    </recommendedName>
</protein>
<name>A0A9D1SJD1_9FIRM</name>
<dbReference type="GO" id="GO:0003684">
    <property type="term" value="F:damaged DNA binding"/>
    <property type="evidence" value="ECO:0007669"/>
    <property type="project" value="InterPro"/>
</dbReference>
<gene>
    <name evidence="11" type="ORF">IAB69_05545</name>
</gene>
<evidence type="ECO:0000256" key="1">
    <source>
        <dbReference type="ARBA" id="ARBA00010679"/>
    </source>
</evidence>
<evidence type="ECO:0000256" key="7">
    <source>
        <dbReference type="ARBA" id="ARBA00023268"/>
    </source>
</evidence>
<comment type="catalytic activity">
    <reaction evidence="9">
        <text>2'-deoxyribonucleotide-(2'-deoxyribose 5'-phosphate)-2'-deoxyribonucleotide-DNA = a 3'-end 2'-deoxyribonucleotide-(2,3-dehydro-2,3-deoxyribose 5'-phosphate)-DNA + a 5'-end 5'-phospho-2'-deoxyribonucleoside-DNA + H(+)</text>
        <dbReference type="Rhea" id="RHEA:66592"/>
        <dbReference type="Rhea" id="RHEA-COMP:13180"/>
        <dbReference type="Rhea" id="RHEA-COMP:16897"/>
        <dbReference type="Rhea" id="RHEA-COMP:17067"/>
        <dbReference type="ChEBI" id="CHEBI:15378"/>
        <dbReference type="ChEBI" id="CHEBI:136412"/>
        <dbReference type="ChEBI" id="CHEBI:157695"/>
        <dbReference type="ChEBI" id="CHEBI:167181"/>
        <dbReference type="EC" id="4.2.99.18"/>
    </reaction>
</comment>
<dbReference type="Gene3D" id="3.30.310.260">
    <property type="match status" value="1"/>
</dbReference>
<evidence type="ECO:0000259" key="10">
    <source>
        <dbReference type="SMART" id="SM00478"/>
    </source>
</evidence>
<dbReference type="Proteomes" id="UP000824110">
    <property type="component" value="Unassembled WGS sequence"/>
</dbReference>
<keyword evidence="8" id="KW-0326">Glycosidase</keyword>